<dbReference type="AlphaFoldDB" id="A0A1M2VYG5"/>
<evidence type="ECO:0000313" key="4">
    <source>
        <dbReference type="Proteomes" id="UP000184267"/>
    </source>
</evidence>
<dbReference type="OrthoDB" id="3239894at2759"/>
<organism evidence="3 4">
    <name type="scientific">Trametes pubescens</name>
    <name type="common">White-rot fungus</name>
    <dbReference type="NCBI Taxonomy" id="154538"/>
    <lineage>
        <taxon>Eukaryota</taxon>
        <taxon>Fungi</taxon>
        <taxon>Dikarya</taxon>
        <taxon>Basidiomycota</taxon>
        <taxon>Agaricomycotina</taxon>
        <taxon>Agaricomycetes</taxon>
        <taxon>Polyporales</taxon>
        <taxon>Polyporaceae</taxon>
        <taxon>Trametes</taxon>
    </lineage>
</organism>
<keyword evidence="2" id="KW-0472">Membrane</keyword>
<evidence type="ECO:0000256" key="2">
    <source>
        <dbReference type="SAM" id="Phobius"/>
    </source>
</evidence>
<reference evidence="3 4" key="1">
    <citation type="submission" date="2016-10" db="EMBL/GenBank/DDBJ databases">
        <title>Genome sequence of the basidiomycete white-rot fungus Trametes pubescens.</title>
        <authorList>
            <person name="Makela M.R."/>
            <person name="Granchi Z."/>
            <person name="Peng M."/>
            <person name="De Vries R.P."/>
            <person name="Grigoriev I."/>
            <person name="Riley R."/>
            <person name="Hilden K."/>
        </authorList>
    </citation>
    <scope>NUCLEOTIDE SEQUENCE [LARGE SCALE GENOMIC DNA]</scope>
    <source>
        <strain evidence="3 4">FBCC735</strain>
    </source>
</reference>
<keyword evidence="2" id="KW-0812">Transmembrane</keyword>
<feature type="transmembrane region" description="Helical" evidence="2">
    <location>
        <begin position="20"/>
        <end position="43"/>
    </location>
</feature>
<dbReference type="PANTHER" id="PTHR46579">
    <property type="entry name" value="F5/8 TYPE C DOMAIN-CONTAINING PROTEIN-RELATED"/>
    <property type="match status" value="1"/>
</dbReference>
<sequence>MASLDEVDPFFTPTMFADARWSAFSISHPSVVLAMLLAAWLHLSAHLPFRFCDALLSVIGLILAEAGQAHLVPFLRSSLTGCLSALRLDPSFKVYPTCPNSSCLEPHPECAAAHADTLCTACGHPLFKIETGHGRAGGGRKQAKPHLRTPAKSITEQLADLLIQAGMEDALEGWRHRSRVPGWLSDFFDGAISKSLLGPDGLPFFRRDDDDDDELRIGLALGVVKTHFYHIWIQLKIFRKTKELRQLHDILAKLSLPSKLGRLPRLVGEPAGGSLTADQWLILATVVGPLALPQLWEGVDGDGDSTMDDSFLENRRMMLRETVANRKAQQQAKRARVAPSNKCPGNCKPAGSHTAEGSNTTRRSTRARKPSEKGKALVLEADDAGAVVDEDNDTWIDEEDDSTRASQLHPRDLSNFLKLCAAVKLYLADRLDESQLDEADALMREYCAELIELYGPEVIRLNHHYATHTADFVRDYGPLRGFWTFLFERLNKILKSYRTNNHEGGEIETTFFREFHRSMRLHRTLTAGILHPSGSTFSMASQIMLEATTDNRGTLRQLAEELDEEYSDSNVALSFSPRSARERMPGPVYYTLLAYMNTRYPLQPFHSDIALTTNPLSKLLPNMATVFDYVVISGQRYHAASRASSSVNSLALVRISGAGATWVGETQHLVLYEDAHAGVREVFAYVRWLRPSITTSLSGTPWAAWYVT</sequence>
<dbReference type="PANTHER" id="PTHR46579:SF1">
    <property type="entry name" value="F5_8 TYPE C DOMAIN-CONTAINING PROTEIN"/>
    <property type="match status" value="1"/>
</dbReference>
<proteinExistence type="predicted"/>
<accession>A0A1M2VYG5</accession>
<protein>
    <submittedName>
        <fullName evidence="3">Uncharacterized protein</fullName>
    </submittedName>
</protein>
<name>A0A1M2VYG5_TRAPU</name>
<keyword evidence="2" id="KW-1133">Transmembrane helix</keyword>
<feature type="region of interest" description="Disordered" evidence="1">
    <location>
        <begin position="329"/>
        <end position="373"/>
    </location>
</feature>
<keyword evidence="4" id="KW-1185">Reference proteome</keyword>
<evidence type="ECO:0000256" key="1">
    <source>
        <dbReference type="SAM" id="MobiDB-lite"/>
    </source>
</evidence>
<dbReference type="OMA" id="FADARWS"/>
<gene>
    <name evidence="3" type="ORF">TRAPUB_10801</name>
</gene>
<dbReference type="EMBL" id="MNAD01000469">
    <property type="protein sequence ID" value="OJT12651.1"/>
    <property type="molecule type" value="Genomic_DNA"/>
</dbReference>
<comment type="caution">
    <text evidence="3">The sequence shown here is derived from an EMBL/GenBank/DDBJ whole genome shotgun (WGS) entry which is preliminary data.</text>
</comment>
<dbReference type="Proteomes" id="UP000184267">
    <property type="component" value="Unassembled WGS sequence"/>
</dbReference>
<evidence type="ECO:0000313" key="3">
    <source>
        <dbReference type="EMBL" id="OJT12651.1"/>
    </source>
</evidence>